<gene>
    <name evidence="1" type="ORF">MMF98_21575</name>
</gene>
<organism evidence="1 2">
    <name type="scientific">Variovorax terrae</name>
    <dbReference type="NCBI Taxonomy" id="2923278"/>
    <lineage>
        <taxon>Bacteria</taxon>
        <taxon>Pseudomonadati</taxon>
        <taxon>Pseudomonadota</taxon>
        <taxon>Betaproteobacteria</taxon>
        <taxon>Burkholderiales</taxon>
        <taxon>Comamonadaceae</taxon>
        <taxon>Variovorax</taxon>
    </lineage>
</organism>
<dbReference type="AlphaFoldDB" id="A0A9X2API2"/>
<dbReference type="RefSeq" id="WP_243309404.1">
    <property type="nucleotide sequence ID" value="NZ_JALGBI010000003.1"/>
</dbReference>
<protein>
    <submittedName>
        <fullName evidence="1">N-acetyltransferase</fullName>
    </submittedName>
</protein>
<comment type="caution">
    <text evidence="1">The sequence shown here is derived from an EMBL/GenBank/DDBJ whole genome shotgun (WGS) entry which is preliminary data.</text>
</comment>
<evidence type="ECO:0000313" key="1">
    <source>
        <dbReference type="EMBL" id="MCJ0765813.1"/>
    </source>
</evidence>
<accession>A0A9X2API2</accession>
<dbReference type="Proteomes" id="UP001139447">
    <property type="component" value="Unassembled WGS sequence"/>
</dbReference>
<evidence type="ECO:0000313" key="2">
    <source>
        <dbReference type="Proteomes" id="UP001139447"/>
    </source>
</evidence>
<reference evidence="1" key="1">
    <citation type="submission" date="2022-03" db="EMBL/GenBank/DDBJ databases">
        <authorList>
            <person name="Woo C.Y."/>
        </authorList>
    </citation>
    <scope>NUCLEOTIDE SEQUENCE</scope>
    <source>
        <strain evidence="1">CYS-02</strain>
    </source>
</reference>
<name>A0A9X2API2_9BURK</name>
<sequence>MVLTLPPCLPGLPPWLTRPLELRIDVGQRPEKPIEEELDGLYERLQTPGDRLYGLPSELLDGEPEFALRQREADGEFYVYVEDLRRRRLAGYTVFNRLIELGRRADRHLRAPHSKYGLPYQRRGLASAVYRRALGTGLCLVTGARQSPGAHALWQSLARRHAWGYVELRDKRLSYLGQAVPAPVLDDLHTRMLLLGEGWTIGRLAEVADMAL</sequence>
<keyword evidence="2" id="KW-1185">Reference proteome</keyword>
<dbReference type="EMBL" id="JALGBI010000003">
    <property type="protein sequence ID" value="MCJ0765813.1"/>
    <property type="molecule type" value="Genomic_DNA"/>
</dbReference>
<proteinExistence type="predicted"/>